<dbReference type="Proteomes" id="UP000242146">
    <property type="component" value="Unassembled WGS sequence"/>
</dbReference>
<evidence type="ECO:0000313" key="3">
    <source>
        <dbReference type="Proteomes" id="UP000242146"/>
    </source>
</evidence>
<name>A0A1X2GDT7_9FUNG</name>
<feature type="region of interest" description="Disordered" evidence="1">
    <location>
        <begin position="1"/>
        <end position="40"/>
    </location>
</feature>
<sequence>MRVLKMKTRAIRDTSVPLPSDDDGLGDSDQTALNDDLDADGQGLEDFETEKLTDTTARRIHALQGVLMKLLYVETSCRFPALHLPPARKNWTWKITKNALGN</sequence>
<keyword evidence="3" id="KW-1185">Reference proteome</keyword>
<reference evidence="2 3" key="1">
    <citation type="submission" date="2016-07" db="EMBL/GenBank/DDBJ databases">
        <title>Pervasive Adenine N6-methylation of Active Genes in Fungi.</title>
        <authorList>
            <consortium name="DOE Joint Genome Institute"/>
            <person name="Mondo S.J."/>
            <person name="Dannebaum R.O."/>
            <person name="Kuo R.C."/>
            <person name="Labutti K."/>
            <person name="Haridas S."/>
            <person name="Kuo A."/>
            <person name="Salamov A."/>
            <person name="Ahrendt S.R."/>
            <person name="Lipzen A."/>
            <person name="Sullivan W."/>
            <person name="Andreopoulos W.B."/>
            <person name="Clum A."/>
            <person name="Lindquist E."/>
            <person name="Daum C."/>
            <person name="Ramamoorthy G.K."/>
            <person name="Gryganskyi A."/>
            <person name="Culley D."/>
            <person name="Magnuson J.K."/>
            <person name="James T.Y."/>
            <person name="O'Malley M.A."/>
            <person name="Stajich J.E."/>
            <person name="Spatafora J.W."/>
            <person name="Visel A."/>
            <person name="Grigoriev I.V."/>
        </authorList>
    </citation>
    <scope>NUCLEOTIDE SEQUENCE [LARGE SCALE GENOMIC DNA]</scope>
    <source>
        <strain evidence="2 3">NRRL 3301</strain>
    </source>
</reference>
<dbReference type="EMBL" id="MCGT01000020">
    <property type="protein sequence ID" value="ORX51556.1"/>
    <property type="molecule type" value="Genomic_DNA"/>
</dbReference>
<dbReference type="AlphaFoldDB" id="A0A1X2GDT7"/>
<protein>
    <submittedName>
        <fullName evidence="2">Uncharacterized protein</fullName>
    </submittedName>
</protein>
<gene>
    <name evidence="2" type="ORF">DM01DRAFT_1337074</name>
</gene>
<evidence type="ECO:0000313" key="2">
    <source>
        <dbReference type="EMBL" id="ORX51556.1"/>
    </source>
</evidence>
<accession>A0A1X2GDT7</accession>
<proteinExistence type="predicted"/>
<organism evidence="2 3">
    <name type="scientific">Hesseltinella vesiculosa</name>
    <dbReference type="NCBI Taxonomy" id="101127"/>
    <lineage>
        <taxon>Eukaryota</taxon>
        <taxon>Fungi</taxon>
        <taxon>Fungi incertae sedis</taxon>
        <taxon>Mucoromycota</taxon>
        <taxon>Mucoromycotina</taxon>
        <taxon>Mucoromycetes</taxon>
        <taxon>Mucorales</taxon>
        <taxon>Cunninghamellaceae</taxon>
        <taxon>Hesseltinella</taxon>
    </lineage>
</organism>
<evidence type="ECO:0000256" key="1">
    <source>
        <dbReference type="SAM" id="MobiDB-lite"/>
    </source>
</evidence>
<comment type="caution">
    <text evidence="2">The sequence shown here is derived from an EMBL/GenBank/DDBJ whole genome shotgun (WGS) entry which is preliminary data.</text>
</comment>